<dbReference type="CDD" id="cd19961">
    <property type="entry name" value="EcYidC-like_peri"/>
    <property type="match status" value="1"/>
</dbReference>
<proteinExistence type="inferred from homology"/>
<evidence type="ECO:0000256" key="8">
    <source>
        <dbReference type="ARBA" id="ARBA00022989"/>
    </source>
</evidence>
<dbReference type="GO" id="GO:0051205">
    <property type="term" value="P:protein insertion into membrane"/>
    <property type="evidence" value="ECO:0007669"/>
    <property type="project" value="TreeGrafter"/>
</dbReference>
<dbReference type="GO" id="GO:0032977">
    <property type="term" value="F:membrane insertase activity"/>
    <property type="evidence" value="ECO:0007669"/>
    <property type="project" value="InterPro"/>
</dbReference>
<feature type="domain" description="Membrane insertase YidC/Oxa/ALB C-terminal" evidence="15">
    <location>
        <begin position="381"/>
        <end position="559"/>
    </location>
</feature>
<dbReference type="InterPro" id="IPR028053">
    <property type="entry name" value="Membr_insert_YidC_N"/>
</dbReference>
<evidence type="ECO:0000313" key="17">
    <source>
        <dbReference type="EMBL" id="BBH53384.1"/>
    </source>
</evidence>
<gene>
    <name evidence="13" type="primary">yidC</name>
    <name evidence="17" type="ORF">JCM31447_18270</name>
</gene>
<dbReference type="NCBIfam" id="TIGR03592">
    <property type="entry name" value="yidC_oxa1_cterm"/>
    <property type="match status" value="1"/>
</dbReference>
<evidence type="ECO:0000256" key="2">
    <source>
        <dbReference type="ARBA" id="ARBA00010527"/>
    </source>
</evidence>
<dbReference type="PRINTS" id="PR01900">
    <property type="entry name" value="YIDCPROTEIN"/>
</dbReference>
<evidence type="ECO:0000313" key="18">
    <source>
        <dbReference type="Proteomes" id="UP000291236"/>
    </source>
</evidence>
<keyword evidence="18" id="KW-1185">Reference proteome</keyword>
<evidence type="ECO:0000259" key="16">
    <source>
        <dbReference type="Pfam" id="PF14849"/>
    </source>
</evidence>
<keyword evidence="7 13" id="KW-0653">Protein transport</keyword>
<dbReference type="GO" id="GO:0005886">
    <property type="term" value="C:plasma membrane"/>
    <property type="evidence" value="ECO:0007669"/>
    <property type="project" value="UniProtKB-SubCell"/>
</dbReference>
<keyword evidence="8 13" id="KW-1133">Transmembrane helix</keyword>
<comment type="subcellular location">
    <subcellularLocation>
        <location evidence="1">Cell inner membrane</location>
        <topology evidence="1">Multi-pass membrane protein</topology>
    </subcellularLocation>
    <subcellularLocation>
        <location evidence="13">Cell membrane</location>
        <topology evidence="13">Multi-pass membrane protein</topology>
    </subcellularLocation>
</comment>
<evidence type="ECO:0000256" key="14">
    <source>
        <dbReference type="SAM" id="MobiDB-lite"/>
    </source>
</evidence>
<dbReference type="KEGG" id="sbf:JCM31447_18270"/>
<evidence type="ECO:0000256" key="12">
    <source>
        <dbReference type="ARBA" id="ARBA00033342"/>
    </source>
</evidence>
<dbReference type="Pfam" id="PF02096">
    <property type="entry name" value="60KD_IMP"/>
    <property type="match status" value="1"/>
</dbReference>
<dbReference type="InterPro" id="IPR001708">
    <property type="entry name" value="YidC/ALB3/OXA1/COX18"/>
</dbReference>
<feature type="transmembrane region" description="Helical" evidence="13">
    <location>
        <begin position="488"/>
        <end position="505"/>
    </location>
</feature>
<keyword evidence="10 13" id="KW-0143">Chaperone</keyword>
<feature type="region of interest" description="Disordered" evidence="14">
    <location>
        <begin position="45"/>
        <end position="75"/>
    </location>
</feature>
<dbReference type="AlphaFoldDB" id="A0A4P2VMU4"/>
<accession>A0A4P2VMU4</accession>
<dbReference type="InterPro" id="IPR019998">
    <property type="entry name" value="Membr_insert_YidC"/>
</dbReference>
<dbReference type="Proteomes" id="UP000291236">
    <property type="component" value="Chromosome"/>
</dbReference>
<dbReference type="PRINTS" id="PR00701">
    <property type="entry name" value="60KDINNERMP"/>
</dbReference>
<comment type="function">
    <text evidence="13">Required for the insertion and/or proper folding and/or complex formation of integral membrane proteins into the membrane. Involved in integration of membrane proteins that insert both dependently and independently of the Sec translocase complex, as well as at least some lipoproteins. Aids folding of multispanning membrane proteins.</text>
</comment>
<dbReference type="PANTHER" id="PTHR12428">
    <property type="entry name" value="OXA1"/>
    <property type="match status" value="1"/>
</dbReference>
<keyword evidence="4 13" id="KW-0813">Transport</keyword>
<dbReference type="PANTHER" id="PTHR12428:SF65">
    <property type="entry name" value="CYTOCHROME C OXIDASE ASSEMBLY PROTEIN COX18, MITOCHONDRIAL"/>
    <property type="match status" value="1"/>
</dbReference>
<comment type="similarity">
    <text evidence="2 13">Belongs to the OXA1/ALB3/YidC family. Type 1 subfamily.</text>
</comment>
<reference evidence="17 18" key="1">
    <citation type="submission" date="2018-12" db="EMBL/GenBank/DDBJ databases">
        <title>Rubrispira sanarue gen. nov., sp., nov., a member of the order Silvanigrellales, isolated from a brackish lake in Hamamatsu Japan.</title>
        <authorList>
            <person name="Maejima Y."/>
            <person name="Iino T."/>
            <person name="Muraguchi Y."/>
            <person name="Fukuda K."/>
            <person name="Nojiri H."/>
            <person name="Ohkuma M."/>
            <person name="Moriuchi R."/>
            <person name="Dohra H."/>
            <person name="Kimbara K."/>
            <person name="Shintani M."/>
        </authorList>
    </citation>
    <scope>NUCLEOTIDE SEQUENCE [LARGE SCALE GENOMIC DNA]</scope>
    <source>
        <strain evidence="17 18">RF1110005</strain>
    </source>
</reference>
<dbReference type="OrthoDB" id="5287735at2"/>
<keyword evidence="9 13" id="KW-0472">Membrane</keyword>
<keyword evidence="6 13" id="KW-0812">Transmembrane</keyword>
<evidence type="ECO:0000256" key="1">
    <source>
        <dbReference type="ARBA" id="ARBA00004429"/>
    </source>
</evidence>
<evidence type="ECO:0000256" key="13">
    <source>
        <dbReference type="HAMAP-Rule" id="MF_01810"/>
    </source>
</evidence>
<dbReference type="Gene3D" id="2.70.98.90">
    <property type="match status" value="1"/>
</dbReference>
<dbReference type="CDD" id="cd20070">
    <property type="entry name" value="5TM_YidC_Alb3"/>
    <property type="match status" value="1"/>
</dbReference>
<dbReference type="RefSeq" id="WP_130609109.1">
    <property type="nucleotide sequence ID" value="NZ_AP019368.1"/>
</dbReference>
<evidence type="ECO:0000256" key="3">
    <source>
        <dbReference type="ARBA" id="ARBA00015325"/>
    </source>
</evidence>
<evidence type="ECO:0000256" key="10">
    <source>
        <dbReference type="ARBA" id="ARBA00023186"/>
    </source>
</evidence>
<dbReference type="InterPro" id="IPR038221">
    <property type="entry name" value="YidC_periplasmic_sf"/>
</dbReference>
<organism evidence="17 18">
    <name type="scientific">Fluviispira sanaruensis</name>
    <dbReference type="NCBI Taxonomy" id="2493639"/>
    <lineage>
        <taxon>Bacteria</taxon>
        <taxon>Pseudomonadati</taxon>
        <taxon>Bdellovibrionota</taxon>
        <taxon>Oligoflexia</taxon>
        <taxon>Silvanigrellales</taxon>
        <taxon>Silvanigrellaceae</taxon>
        <taxon>Fluviispira</taxon>
    </lineage>
</organism>
<dbReference type="HAMAP" id="MF_01810">
    <property type="entry name" value="YidC_type1"/>
    <property type="match status" value="1"/>
</dbReference>
<dbReference type="InterPro" id="IPR028055">
    <property type="entry name" value="YidC/Oxa/ALB_C"/>
</dbReference>
<feature type="transmembrane region" description="Helical" evidence="13">
    <location>
        <begin position="525"/>
        <end position="545"/>
    </location>
</feature>
<feature type="transmembrane region" description="Helical" evidence="13">
    <location>
        <begin position="381"/>
        <end position="401"/>
    </location>
</feature>
<evidence type="ECO:0000256" key="9">
    <source>
        <dbReference type="ARBA" id="ARBA00023136"/>
    </source>
</evidence>
<dbReference type="EMBL" id="AP019368">
    <property type="protein sequence ID" value="BBH53384.1"/>
    <property type="molecule type" value="Genomic_DNA"/>
</dbReference>
<evidence type="ECO:0000256" key="7">
    <source>
        <dbReference type="ARBA" id="ARBA00022927"/>
    </source>
</evidence>
<evidence type="ECO:0000256" key="6">
    <source>
        <dbReference type="ARBA" id="ARBA00022692"/>
    </source>
</evidence>
<keyword evidence="5 13" id="KW-1003">Cell membrane</keyword>
<dbReference type="GO" id="GO:0015031">
    <property type="term" value="P:protein transport"/>
    <property type="evidence" value="ECO:0007669"/>
    <property type="project" value="UniProtKB-KW"/>
</dbReference>
<feature type="domain" description="Membrane insertase YidC N-terminal" evidence="16">
    <location>
        <begin position="168"/>
        <end position="369"/>
    </location>
</feature>
<dbReference type="InterPro" id="IPR047196">
    <property type="entry name" value="YidC_ALB_C"/>
</dbReference>
<comment type="subunit">
    <text evidence="13">Interacts with the Sec translocase complex via SecD. Specifically interacts with transmembrane segments of nascent integral membrane proteins during membrane integration.</text>
</comment>
<evidence type="ECO:0000256" key="11">
    <source>
        <dbReference type="ARBA" id="ARBA00033245"/>
    </source>
</evidence>
<name>A0A4P2VMU4_FLUSA</name>
<comment type="caution">
    <text evidence="13">Lacks conserved residue(s) required for the propagation of feature annotation.</text>
</comment>
<protein>
    <recommendedName>
        <fullName evidence="3 13">Membrane protein insertase YidC</fullName>
    </recommendedName>
    <alternativeName>
        <fullName evidence="12 13">Foldase YidC</fullName>
    </alternativeName>
    <alternativeName>
        <fullName evidence="11 13">Membrane integrase YidC</fullName>
    </alternativeName>
    <alternativeName>
        <fullName evidence="13">Membrane protein YidC</fullName>
    </alternativeName>
</protein>
<dbReference type="Pfam" id="PF14849">
    <property type="entry name" value="YidC_periplas"/>
    <property type="match status" value="1"/>
</dbReference>
<evidence type="ECO:0000256" key="4">
    <source>
        <dbReference type="ARBA" id="ARBA00022448"/>
    </source>
</evidence>
<evidence type="ECO:0000256" key="5">
    <source>
        <dbReference type="ARBA" id="ARBA00022475"/>
    </source>
</evidence>
<sequence>MKKETIGLMVGLFLLFGGYFYAQSYYIKQQQATIELQNKQQAQLHKVQPENSQVKTNASQETPSAEQTGLAKSSPASTEQLPLVVVNPSDLILKVPYATFEFTPEGGCLGKNSLVGEKVAYNDSTPVSVIQNYNVCKAYGFRVGTTDLRAQPARIEKIADGSTQIIQRANGLEILRTFKFNDKDYNGEFHITVKNNSQYQQNTNVDFEMGATSDNQNSGGLFSSHPAEFHGAALRLANGDVNRVMTPFDAESSYKVMHTESGVAPTWLSVDSHYWMNTLIPLSHNPLNFEVVRTGNLLRKDGLSPADQTVYEAWVKQPVNLMPGQSVTFNYKVYFGPKNETILSHFDQYSLYQTIDYGFFKIIARPLYHVLFFLHNLVGNWGIAIIILTFCINILFLPLQIKGYSAAQKMQLIQPQIKEIQAKHKDDKQALQRETMALMSKSGVNPLSGCLPLLPQIPVFFGLDTCLRNTFDLRQSPFFFWIKDLTQADPYFVLPVLMAFLMIGYQKMMPMPSMDPTQAKMMKILPIVFSVFMIFYPSGLALYVITNTIISMIRQGFLTRHFKKAQAK</sequence>
<dbReference type="NCBIfam" id="TIGR03593">
    <property type="entry name" value="yidC_nterm"/>
    <property type="match status" value="1"/>
</dbReference>
<evidence type="ECO:0000259" key="15">
    <source>
        <dbReference type="Pfam" id="PF02096"/>
    </source>
</evidence>